<comment type="caution">
    <text evidence="2">The sequence shown here is derived from an EMBL/GenBank/DDBJ whole genome shotgun (WGS) entry which is preliminary data.</text>
</comment>
<sequence length="475" mass="54842">MIAYFKSELKRYLRSKKFWIAFVLVFTVFTFNAIELTNKGKDAVYTNMGSSYPAQYSSLNHITTTLLPVNYMQDENNPDNWIEIYDERFPKLQAALETYNADYDVMMEALAKGDMDTYVEKALDSWVFLSALTIEIRNPISGYNYHKYDDEVQKIINERGFGDLKEEILQVIDENWQIADWFYDSFPTAQFMTRYFYTLHEQGIAPINQYSVNSSTLWYQMCIHVLPFLIPVLILVMFFNVLDKDQKNGTLKQLLSLPRNTAYVIRGKILSSFVATVILVVTPAILLSGVLAISDHFEQASAPVLIRESEVMQLTPREDSEGMIQSYYDYGQIDRESLFIGISEYTPRRFMSTIESPKTELNFTELWKFNIYSLGLIILYIAFLTNLFMLCTTITKNKIASAVLMAAIVVGGNVIVALKFTSKLSVINPFNFSNPVYNLSGLSVYYWPYAIIVLSSFTIGLYILNRLLFKRKRFY</sequence>
<dbReference type="PANTHER" id="PTHR43471">
    <property type="entry name" value="ABC TRANSPORTER PERMEASE"/>
    <property type="match status" value="1"/>
</dbReference>
<keyword evidence="3" id="KW-1185">Reference proteome</keyword>
<accession>A0ABU0E7M8</accession>
<feature type="transmembrane region" description="Helical" evidence="1">
    <location>
        <begin position="217"/>
        <end position="242"/>
    </location>
</feature>
<evidence type="ECO:0000256" key="1">
    <source>
        <dbReference type="SAM" id="Phobius"/>
    </source>
</evidence>
<proteinExistence type="predicted"/>
<gene>
    <name evidence="2" type="ORF">J2S15_003673</name>
</gene>
<feature type="transmembrane region" description="Helical" evidence="1">
    <location>
        <begin position="269"/>
        <end position="293"/>
    </location>
</feature>
<dbReference type="EMBL" id="JAUSUR010000008">
    <property type="protein sequence ID" value="MDQ0362912.1"/>
    <property type="molecule type" value="Genomic_DNA"/>
</dbReference>
<name>A0ABU0E7M8_9FIRM</name>
<evidence type="ECO:0000313" key="3">
    <source>
        <dbReference type="Proteomes" id="UP001230220"/>
    </source>
</evidence>
<feature type="transmembrane region" description="Helical" evidence="1">
    <location>
        <begin position="371"/>
        <end position="390"/>
    </location>
</feature>
<reference evidence="2 3" key="1">
    <citation type="submission" date="2023-07" db="EMBL/GenBank/DDBJ databases">
        <title>Genomic Encyclopedia of Type Strains, Phase IV (KMG-IV): sequencing the most valuable type-strain genomes for metagenomic binning, comparative biology and taxonomic classification.</title>
        <authorList>
            <person name="Goeker M."/>
        </authorList>
    </citation>
    <scope>NUCLEOTIDE SEQUENCE [LARGE SCALE GENOMIC DNA]</scope>
    <source>
        <strain evidence="2 3">DSM 16784</strain>
    </source>
</reference>
<dbReference type="Proteomes" id="UP001230220">
    <property type="component" value="Unassembled WGS sequence"/>
</dbReference>
<protein>
    <submittedName>
        <fullName evidence="2">ABC-type transport system involved in multi-copper enzyme maturation permease subunit</fullName>
    </submittedName>
</protein>
<feature type="transmembrane region" description="Helical" evidence="1">
    <location>
        <begin position="402"/>
        <end position="424"/>
    </location>
</feature>
<keyword evidence="1" id="KW-1133">Transmembrane helix</keyword>
<dbReference type="Pfam" id="PF12679">
    <property type="entry name" value="ABC2_membrane_2"/>
    <property type="match status" value="1"/>
</dbReference>
<evidence type="ECO:0000313" key="2">
    <source>
        <dbReference type="EMBL" id="MDQ0362912.1"/>
    </source>
</evidence>
<organism evidence="2 3">
    <name type="scientific">Breznakia pachnodae</name>
    <dbReference type="NCBI Taxonomy" id="265178"/>
    <lineage>
        <taxon>Bacteria</taxon>
        <taxon>Bacillati</taxon>
        <taxon>Bacillota</taxon>
        <taxon>Erysipelotrichia</taxon>
        <taxon>Erysipelotrichales</taxon>
        <taxon>Erysipelotrichaceae</taxon>
        <taxon>Breznakia</taxon>
    </lineage>
</organism>
<keyword evidence="1" id="KW-0472">Membrane</keyword>
<feature type="transmembrane region" description="Helical" evidence="1">
    <location>
        <begin position="444"/>
        <end position="464"/>
    </location>
</feature>
<dbReference type="RefSeq" id="WP_307411145.1">
    <property type="nucleotide sequence ID" value="NZ_JAUSUR010000008.1"/>
</dbReference>
<keyword evidence="1" id="KW-0812">Transmembrane</keyword>